<dbReference type="PATRIC" id="fig|883158.3.peg.486"/>
<evidence type="ECO:0000313" key="2">
    <source>
        <dbReference type="Proteomes" id="UP000016023"/>
    </source>
</evidence>
<dbReference type="Proteomes" id="UP000016023">
    <property type="component" value="Unassembled WGS sequence"/>
</dbReference>
<reference evidence="1 2" key="1">
    <citation type="submission" date="2011-12" db="EMBL/GenBank/DDBJ databases">
        <title>The Genome Sequence of Prevotella micans F0438.</title>
        <authorList>
            <consortium name="The Broad Institute Genome Sequencing Platform"/>
            <person name="Earl A."/>
            <person name="Ward D."/>
            <person name="Feldgarden M."/>
            <person name="Gevers D."/>
            <person name="Izard J."/>
            <person name="Baranova O.V."/>
            <person name="Blanton J.M."/>
            <person name="Wade W.G."/>
            <person name="Dewhirst F.E."/>
            <person name="Young S.K."/>
            <person name="Zeng Q."/>
            <person name="Gargeya S."/>
            <person name="Fitzgerald M."/>
            <person name="Haas B."/>
            <person name="Abouelleil A."/>
            <person name="Alvarado L."/>
            <person name="Arachchi H.M."/>
            <person name="Berlin A."/>
            <person name="Chapman S.B."/>
            <person name="Gearin G."/>
            <person name="Goldberg J."/>
            <person name="Griggs A."/>
            <person name="Gujja S."/>
            <person name="Hansen M."/>
            <person name="Heiman D."/>
            <person name="Howarth C."/>
            <person name="Larimer J."/>
            <person name="Lui A."/>
            <person name="MacDonald P.J.P."/>
            <person name="McCowen C."/>
            <person name="Montmayeur A."/>
            <person name="Murphy C."/>
            <person name="Neiman D."/>
            <person name="Pearson M."/>
            <person name="Priest M."/>
            <person name="Roberts A."/>
            <person name="Saif S."/>
            <person name="Shea T."/>
            <person name="Sisk P."/>
            <person name="Stolte C."/>
            <person name="Sykes S."/>
            <person name="Wortman J."/>
            <person name="Nusbaum C."/>
            <person name="Birren B."/>
        </authorList>
    </citation>
    <scope>NUCLEOTIDE SEQUENCE [LARGE SCALE GENOMIC DNA]</scope>
    <source>
        <strain evidence="1 2">F0438</strain>
    </source>
</reference>
<dbReference type="AlphaFoldDB" id="H1Q0N7"/>
<gene>
    <name evidence="1" type="ORF">HMPREF9140_00475</name>
</gene>
<protein>
    <submittedName>
        <fullName evidence="1">Uncharacterized protein</fullName>
    </submittedName>
</protein>
<dbReference type="EMBL" id="AGWK01000017">
    <property type="protein sequence ID" value="EHO73459.1"/>
    <property type="molecule type" value="Genomic_DNA"/>
</dbReference>
<accession>H1Q0N7</accession>
<dbReference type="HOGENOM" id="CLU_1487781_0_0_10"/>
<organism evidence="1 2">
    <name type="scientific">Prevotella micans F0438</name>
    <dbReference type="NCBI Taxonomy" id="883158"/>
    <lineage>
        <taxon>Bacteria</taxon>
        <taxon>Pseudomonadati</taxon>
        <taxon>Bacteroidota</taxon>
        <taxon>Bacteroidia</taxon>
        <taxon>Bacteroidales</taxon>
        <taxon>Prevotellaceae</taxon>
        <taxon>Prevotella</taxon>
    </lineage>
</organism>
<sequence>MLPLHAMILTYRTIKNMKKTLIAIALVAIMSSCGTSRKVVKTAEVPAVAEPEQPRENLIQAAAAIAQPNVISVAEAIEIFENPERTANIMRQHDYLLKTNYEVYRLDKFPKMYYKNCRLAKLLTATQYSDYPKPMKKGVSSYVAFKDGAIIITVFNDQAYQNLLDQIIALQFNLDMAGNEDIYVKGARRIACHRAGRSVRIE</sequence>
<name>H1Q0N7_9BACT</name>
<proteinExistence type="predicted"/>
<dbReference type="STRING" id="883158.HMPREF9140_00475"/>
<evidence type="ECO:0000313" key="1">
    <source>
        <dbReference type="EMBL" id="EHO73459.1"/>
    </source>
</evidence>
<keyword evidence="2" id="KW-1185">Reference proteome</keyword>
<comment type="caution">
    <text evidence="1">The sequence shown here is derived from an EMBL/GenBank/DDBJ whole genome shotgun (WGS) entry which is preliminary data.</text>
</comment>